<dbReference type="AlphaFoldDB" id="A0A0F3IV79"/>
<dbReference type="EMBL" id="LAJY01000093">
    <property type="protein sequence ID" value="KJV10468.1"/>
    <property type="molecule type" value="Genomic_DNA"/>
</dbReference>
<keyword evidence="3" id="KW-1185">Reference proteome</keyword>
<accession>A0A0F3IV79</accession>
<dbReference type="SUPFAM" id="SSF53850">
    <property type="entry name" value="Periplasmic binding protein-like II"/>
    <property type="match status" value="1"/>
</dbReference>
<feature type="signal peptide" evidence="1">
    <location>
        <begin position="1"/>
        <end position="26"/>
    </location>
</feature>
<dbReference type="PANTHER" id="PTHR30024">
    <property type="entry name" value="ALIPHATIC SULFONATES-BINDING PROTEIN-RELATED"/>
    <property type="match status" value="1"/>
</dbReference>
<gene>
    <name evidence="2" type="ORF">VZ95_04745</name>
</gene>
<dbReference type="Pfam" id="PF13379">
    <property type="entry name" value="NMT1_2"/>
    <property type="match status" value="1"/>
</dbReference>
<proteinExistence type="predicted"/>
<keyword evidence="1" id="KW-0732">Signal</keyword>
<name>A0A0F3IV79_9PROT</name>
<dbReference type="PANTHER" id="PTHR30024:SF2">
    <property type="entry name" value="ABC TRANSPORTER SUBSTRATE-BINDING PROTEIN"/>
    <property type="match status" value="1"/>
</dbReference>
<dbReference type="OrthoDB" id="6788250at2"/>
<organism evidence="2 3">
    <name type="scientific">Elstera litoralis</name>
    <dbReference type="NCBI Taxonomy" id="552518"/>
    <lineage>
        <taxon>Bacteria</taxon>
        <taxon>Pseudomonadati</taxon>
        <taxon>Pseudomonadota</taxon>
        <taxon>Alphaproteobacteria</taxon>
        <taxon>Rhodospirillales</taxon>
        <taxon>Rhodospirillaceae</taxon>
        <taxon>Elstera</taxon>
    </lineage>
</organism>
<comment type="caution">
    <text evidence="2">The sequence shown here is derived from an EMBL/GenBank/DDBJ whole genome shotgun (WGS) entry which is preliminary data.</text>
</comment>
<evidence type="ECO:0000313" key="2">
    <source>
        <dbReference type="EMBL" id="KJV10468.1"/>
    </source>
</evidence>
<protein>
    <submittedName>
        <fullName evidence="2">Nitrate ABC transporter substrate-binding protein</fullName>
    </submittedName>
</protein>
<sequence>MVSTKRSLGLAVSIAALLIGATGASAETASLRIAQQFGIAYLPLIVASERGLIEQEAKALGITPPKIEWLKLSGATAMNDALISGGLDFATGGIAPMIVAWDKTRTNAKIIGVAALGSMANIITTNNPNVKTIADFTEKDRIAMPAVKVGFQPIVLQMAADKAFGKYDKLDELTVSMPHPDATAAILSGRSEITAHFTSPPFVQQQLATGKVHAVLNSYDVLGGPHTFNVVYSTAKFIAANPKTLQAFVAGLDAANAWIKTNPAEAATLYIKAENSKLEPGFVEAIIRAPDVNFSTTPEGAQKFADFQAKLGIIKQTATSWKEMFQAGLHSKPGN</sequence>
<dbReference type="Gene3D" id="3.40.190.10">
    <property type="entry name" value="Periplasmic binding protein-like II"/>
    <property type="match status" value="2"/>
</dbReference>
<evidence type="ECO:0000256" key="1">
    <source>
        <dbReference type="SAM" id="SignalP"/>
    </source>
</evidence>
<dbReference type="Proteomes" id="UP000033774">
    <property type="component" value="Unassembled WGS sequence"/>
</dbReference>
<evidence type="ECO:0000313" key="3">
    <source>
        <dbReference type="Proteomes" id="UP000033774"/>
    </source>
</evidence>
<feature type="chain" id="PRO_5002462626" evidence="1">
    <location>
        <begin position="27"/>
        <end position="335"/>
    </location>
</feature>
<dbReference type="RefSeq" id="WP_045774854.1">
    <property type="nucleotide sequence ID" value="NZ_LAJY01000093.1"/>
</dbReference>
<reference evidence="2 3" key="1">
    <citation type="submission" date="2015-03" db="EMBL/GenBank/DDBJ databases">
        <title>Draft genome sequence of Elstera litoralis.</title>
        <authorList>
            <person name="Rahalkar M.C."/>
            <person name="Dhakephalkar P.K."/>
            <person name="Pore S.D."/>
            <person name="Arora P."/>
            <person name="Kapse N.G."/>
            <person name="Pandit P.S."/>
        </authorList>
    </citation>
    <scope>NUCLEOTIDE SEQUENCE [LARGE SCALE GENOMIC DNA]</scope>
    <source>
        <strain evidence="2 3">Dia-1</strain>
    </source>
</reference>
<dbReference type="PATRIC" id="fig|552518.3.peg.4812"/>